<evidence type="ECO:0000256" key="1">
    <source>
        <dbReference type="SAM" id="MobiDB-lite"/>
    </source>
</evidence>
<dbReference type="Pfam" id="PF06074">
    <property type="entry name" value="Portal_Mu"/>
    <property type="match status" value="1"/>
</dbReference>
<proteinExistence type="predicted"/>
<evidence type="ECO:0000313" key="2">
    <source>
        <dbReference type="EMBL" id="HEU02885.1"/>
    </source>
</evidence>
<feature type="region of interest" description="Disordered" evidence="1">
    <location>
        <begin position="428"/>
        <end position="454"/>
    </location>
</feature>
<sequence length="454" mass="50811">MGEQPQRGAEAKAYYRGVEQQRRAARRGPGRRGSLGLQLPPLPLPMTAPLGGIVEQSSEFDRFVRHPGFGLEPQRVLNIFRTAEHGWPMDQCDLFADITENDGHLRSVTTARSLAVAGKKWQVMPGGSETIDEVAAQMLQQSLRDANFPDLMLHLLETRYGGFSGSEIRWAERDSDVFPEWFVNVPCRRFRFDEFDSPRLLSREDFDGVALAPGRWVFGRNSVAGIVARSGLLRTATWFALFKRWSWRDWVIYAEKFGIPLVRGIYKQGATEEDKTELEQAVQDIGEAGQAMMSDETQIEIDEAKHGGDSTNLHASIVREANAEISKLITGSTLTVDSGGPGSFALGKVHETRSFDLVVADAEFVARRFREDIARPFLAFNGLQDAALPELIVHITRESDPLTRAKLAETLLRMGLLLDTEQLREDFQFRKPPTEERTLRPAAPSSPPAMDSEE</sequence>
<gene>
    <name evidence="2" type="ORF">ENH89_21730</name>
</gene>
<organism evidence="2 3">
    <name type="scientific">Aurantimonas coralicida</name>
    <dbReference type="NCBI Taxonomy" id="182270"/>
    <lineage>
        <taxon>Bacteria</taxon>
        <taxon>Pseudomonadati</taxon>
        <taxon>Pseudomonadota</taxon>
        <taxon>Alphaproteobacteria</taxon>
        <taxon>Hyphomicrobiales</taxon>
        <taxon>Aurantimonadaceae</taxon>
        <taxon>Aurantimonas</taxon>
    </lineage>
</organism>
<feature type="region of interest" description="Disordered" evidence="1">
    <location>
        <begin position="1"/>
        <end position="40"/>
    </location>
</feature>
<name>A0A9C9NJ35_9HYPH</name>
<reference evidence="2" key="1">
    <citation type="journal article" date="2020" name="mSystems">
        <title>Genome- and Community-Level Interaction Insights into Carbon Utilization and Element Cycling Functions of Hydrothermarchaeota in Hydrothermal Sediment.</title>
        <authorList>
            <person name="Zhou Z."/>
            <person name="Liu Y."/>
            <person name="Xu W."/>
            <person name="Pan J."/>
            <person name="Luo Z.H."/>
            <person name="Li M."/>
        </authorList>
    </citation>
    <scope>NUCLEOTIDE SEQUENCE</scope>
    <source>
        <strain evidence="2">HyVt-347</strain>
    </source>
</reference>
<feature type="compositionally biased region" description="Basic and acidic residues" evidence="1">
    <location>
        <begin position="428"/>
        <end position="439"/>
    </location>
</feature>
<protein>
    <submittedName>
        <fullName evidence="2">DUF935 family protein</fullName>
    </submittedName>
</protein>
<accession>A0A9C9NJ35</accession>
<dbReference type="AlphaFoldDB" id="A0A9C9NJ35"/>
<dbReference type="InterPro" id="IPR009279">
    <property type="entry name" value="Portal_Mu"/>
</dbReference>
<dbReference type="Proteomes" id="UP000885680">
    <property type="component" value="Unassembled WGS sequence"/>
</dbReference>
<comment type="caution">
    <text evidence="2">The sequence shown here is derived from an EMBL/GenBank/DDBJ whole genome shotgun (WGS) entry which is preliminary data.</text>
</comment>
<evidence type="ECO:0000313" key="3">
    <source>
        <dbReference type="Proteomes" id="UP000885680"/>
    </source>
</evidence>
<dbReference type="EMBL" id="DRGN01000306">
    <property type="protein sequence ID" value="HEU02885.1"/>
    <property type="molecule type" value="Genomic_DNA"/>
</dbReference>